<name>A0ABQ6CTY6_9HYPH</name>
<comment type="subcellular location">
    <subcellularLocation>
        <location evidence="1">Cell outer membrane</location>
    </subcellularLocation>
</comment>
<accession>A0ABQ6CTY6</accession>
<keyword evidence="4" id="KW-0472">Membrane</keyword>
<comment type="similarity">
    <text evidence="2">Belongs to the MipA/OmpV family.</text>
</comment>
<evidence type="ECO:0000256" key="3">
    <source>
        <dbReference type="ARBA" id="ARBA00022729"/>
    </source>
</evidence>
<evidence type="ECO:0000256" key="4">
    <source>
        <dbReference type="ARBA" id="ARBA00023136"/>
    </source>
</evidence>
<dbReference type="PANTHER" id="PTHR38776:SF1">
    <property type="entry name" value="MLTA-INTERACTING PROTEIN-RELATED"/>
    <property type="match status" value="1"/>
</dbReference>
<dbReference type="EMBL" id="BSPC01000053">
    <property type="protein sequence ID" value="GLS21696.1"/>
    <property type="molecule type" value="Genomic_DNA"/>
</dbReference>
<keyword evidence="3" id="KW-0732">Signal</keyword>
<dbReference type="PANTHER" id="PTHR38776">
    <property type="entry name" value="MLTA-INTERACTING PROTEIN-RELATED"/>
    <property type="match status" value="1"/>
</dbReference>
<sequence>MCVPTILSASGSAVILLAVSPLLPALGQEASPYSVLNFSSQPAAAPDWIVTLGAGAQYGPSYEGASKTNFSVLPSDLDIRRAGEPEGFSAPDDAFTYSVFDSNGFSFGPAADFRAGRSRSDDRSLAGLHSLPFTIDAGVFGEYWFIEDRLRAHIEIRQALHGQQGMVADLSADWVQPYQAFTFSLGPRLSLANGTYMRDSFSVSNGEAAQNGLVTPYRATSGIKSVGALASAAYRFNPAWKATLYYKYDRLVGNAADSPIVSRIGSSNQSTVGLDLSYSFGVKF</sequence>
<keyword evidence="7" id="KW-1185">Reference proteome</keyword>
<keyword evidence="5" id="KW-0998">Cell outer membrane</keyword>
<evidence type="ECO:0000256" key="5">
    <source>
        <dbReference type="ARBA" id="ARBA00023237"/>
    </source>
</evidence>
<comment type="caution">
    <text evidence="6">The sequence shown here is derived from an EMBL/GenBank/DDBJ whole genome shotgun (WGS) entry which is preliminary data.</text>
</comment>
<evidence type="ECO:0000256" key="1">
    <source>
        <dbReference type="ARBA" id="ARBA00004442"/>
    </source>
</evidence>
<reference evidence="7" key="1">
    <citation type="journal article" date="2019" name="Int. J. Syst. Evol. Microbiol.">
        <title>The Global Catalogue of Microorganisms (GCM) 10K type strain sequencing project: providing services to taxonomists for standard genome sequencing and annotation.</title>
        <authorList>
            <consortium name="The Broad Institute Genomics Platform"/>
            <consortium name="The Broad Institute Genome Sequencing Center for Infectious Disease"/>
            <person name="Wu L."/>
            <person name="Ma J."/>
        </authorList>
    </citation>
    <scope>NUCLEOTIDE SEQUENCE [LARGE SCALE GENOMIC DNA]</scope>
    <source>
        <strain evidence="7">NBRC 101365</strain>
    </source>
</reference>
<protein>
    <submittedName>
        <fullName evidence="6">Membrane protein</fullName>
    </submittedName>
</protein>
<gene>
    <name evidence="6" type="ORF">GCM10007874_47130</name>
</gene>
<dbReference type="Pfam" id="PF06629">
    <property type="entry name" value="MipA"/>
    <property type="match status" value="1"/>
</dbReference>
<evidence type="ECO:0000256" key="2">
    <source>
        <dbReference type="ARBA" id="ARBA00005722"/>
    </source>
</evidence>
<proteinExistence type="inferred from homology"/>
<evidence type="ECO:0000313" key="6">
    <source>
        <dbReference type="EMBL" id="GLS21696.1"/>
    </source>
</evidence>
<evidence type="ECO:0000313" key="7">
    <source>
        <dbReference type="Proteomes" id="UP001156882"/>
    </source>
</evidence>
<dbReference type="Proteomes" id="UP001156882">
    <property type="component" value="Unassembled WGS sequence"/>
</dbReference>
<organism evidence="6 7">
    <name type="scientific">Labrys miyagiensis</name>
    <dbReference type="NCBI Taxonomy" id="346912"/>
    <lineage>
        <taxon>Bacteria</taxon>
        <taxon>Pseudomonadati</taxon>
        <taxon>Pseudomonadota</taxon>
        <taxon>Alphaproteobacteria</taxon>
        <taxon>Hyphomicrobiales</taxon>
        <taxon>Xanthobacteraceae</taxon>
        <taxon>Labrys</taxon>
    </lineage>
</organism>
<dbReference type="InterPro" id="IPR010583">
    <property type="entry name" value="MipA"/>
</dbReference>